<organism evidence="1">
    <name type="scientific">Jonesiaceae bacterium BS-20</name>
    <dbReference type="NCBI Taxonomy" id="3120821"/>
    <lineage>
        <taxon>Bacteria</taxon>
        <taxon>Bacillati</taxon>
        <taxon>Actinomycetota</taxon>
        <taxon>Actinomycetes</taxon>
        <taxon>Micrococcales</taxon>
        <taxon>Jonesiaceae</taxon>
    </lineage>
</organism>
<name>A0AAU7DYV2_9MICO</name>
<evidence type="ECO:0008006" key="2">
    <source>
        <dbReference type="Google" id="ProtNLM"/>
    </source>
</evidence>
<dbReference type="EMBL" id="CP146203">
    <property type="protein sequence ID" value="XBH22661.1"/>
    <property type="molecule type" value="Genomic_DNA"/>
</dbReference>
<sequence length="173" mass="19109">MQQLFEYTFEIQEFEGLSPVNTTLSSGNGAGDDLEVPVELGAVFAEISQVHVVTVAVRAPDAVAGAQRANRLLRSAGITAVRLMADLVSLNEVGLRLEVTRQTASNWARGDRHKGKFPPPYVPGDSRLWYWPEVVQFCVAHEIQTEHLKPVSYPSRQELAVINGALVQTQQWV</sequence>
<protein>
    <recommendedName>
        <fullName evidence="2">DNA-binding protein</fullName>
    </recommendedName>
</protein>
<reference evidence="1" key="1">
    <citation type="submission" date="2024-02" db="EMBL/GenBank/DDBJ databases">
        <title>Tomenella chthoni gen. nov. sp. nov., a member of the family Jonesiaceae isolated from bat guano.</title>
        <authorList>
            <person name="Miller S.L."/>
            <person name="King J."/>
            <person name="Sankaranarayanan K."/>
            <person name="Lawson P.A."/>
        </authorList>
    </citation>
    <scope>NUCLEOTIDE SEQUENCE</scope>
    <source>
        <strain evidence="1">BS-20</strain>
    </source>
</reference>
<evidence type="ECO:0000313" key="1">
    <source>
        <dbReference type="EMBL" id="XBH22661.1"/>
    </source>
</evidence>
<dbReference type="AlphaFoldDB" id="A0AAU7DYV2"/>
<proteinExistence type="predicted"/>
<gene>
    <name evidence="1" type="ORF">V5R04_05425</name>
</gene>
<accession>A0AAU7DYV2</accession>